<dbReference type="GO" id="GO:0005886">
    <property type="term" value="C:plasma membrane"/>
    <property type="evidence" value="ECO:0007669"/>
    <property type="project" value="TreeGrafter"/>
</dbReference>
<dbReference type="InterPro" id="IPR001849">
    <property type="entry name" value="PH_domain"/>
</dbReference>
<comment type="function">
    <text evidence="4">Involved in cytoskeletal rearrangements required for phagocytosis of apoptotic cells and cell motility. Acts in association with DOCK1 and CRK. Was initially proposed to be required in complex with DOCK1 to activate Rac Rho small GTPases. May enhance the guanine nucleotide exchange factor (GEF) activity of DOCK1.</text>
</comment>
<comment type="caution">
    <text evidence="7">The sequence shown here is derived from an EMBL/GenBank/DDBJ whole genome shotgun (WGS) entry which is preliminary data.</text>
</comment>
<dbReference type="GO" id="GO:0017124">
    <property type="term" value="F:SH3 domain binding"/>
    <property type="evidence" value="ECO:0007669"/>
    <property type="project" value="UniProtKB-KW"/>
</dbReference>
<dbReference type="InterPro" id="IPR016024">
    <property type="entry name" value="ARM-type_fold"/>
</dbReference>
<sequence>MDNINIPELVQRLGSEEDSVRKMAVFKLQSAIGDPSFADVFILEDGLPKLLQLTLNATGNTLAYALTSFSRLLELDKGWEFVSEGLIERAVELVVTQPLVNILRSAVSVLVAIVSHPQNRRSQPSTTFGFRALKPAVGVYPQFLEMLVSMLSSAEHLLCANALQLINSLIRDAVTHDTETEWPKFIKKLQDLGVIKAVYFLMQGNALQDLAGPILEFQNLTKLMLRKWREVRVDLDKAEHKRALRSISAASYQDDGSHNSGSRRNKDVERWRRVGFETEFPGSEFDDTGFLGIMDLTDFVMKNEDQFKKLVLEQHNKDAQLRVPIARASLAVTLVLYEHFEIDKGEADESQRYAVLESRSNFEKAFKPLLLHWSRLHTSGLNAFLRLWKATGADIEDFDKVAELVRILAEQVLGQAARTKDISEAEIELAEFDYHRLREMQMELLELTYEDAWGHHLRQVRDELNHEALQFIKEQRIRCLLAGAWFPHSMQYNETGPVTKQNMNRAAPSKWRFVRLSHNRRHLHFADFDEKREEDLTLEELDEKIELSTVSSVVSNVSTSPPTSASSSTATLKGKLQNKSHDSKAAPSTSTKITIHGYVSPTTSNEETVLLQLHPQTHTLASEWLDGLLMLLNQQPITADTNKLVNLIGGYGLKIRLLNVRYDEVGMGLGGSKDEIEMPSREGLDEEYYYDIGGMEVGA</sequence>
<evidence type="ECO:0000313" key="7">
    <source>
        <dbReference type="EMBL" id="KAF2426518.1"/>
    </source>
</evidence>
<keyword evidence="2" id="KW-0581">Phagocytosis</keyword>
<dbReference type="InterPro" id="IPR011993">
    <property type="entry name" value="PH-like_dom_sf"/>
</dbReference>
<evidence type="ECO:0000256" key="3">
    <source>
        <dbReference type="ARBA" id="ARBA00023036"/>
    </source>
</evidence>
<proteinExistence type="predicted"/>
<protein>
    <recommendedName>
        <fullName evidence="6">ELMO domain-containing protein</fullName>
    </recommendedName>
</protein>
<dbReference type="AlphaFoldDB" id="A0A9P4TVP7"/>
<evidence type="ECO:0000256" key="1">
    <source>
        <dbReference type="ARBA" id="ARBA00022703"/>
    </source>
</evidence>
<dbReference type="SUPFAM" id="SSF48371">
    <property type="entry name" value="ARM repeat"/>
    <property type="match status" value="1"/>
</dbReference>
<evidence type="ECO:0000259" key="6">
    <source>
        <dbReference type="PROSITE" id="PS51335"/>
    </source>
</evidence>
<dbReference type="Gene3D" id="1.25.10.10">
    <property type="entry name" value="Leucine-rich Repeat Variant"/>
    <property type="match status" value="1"/>
</dbReference>
<dbReference type="InterPro" id="IPR006816">
    <property type="entry name" value="ELMO_dom"/>
</dbReference>
<dbReference type="Pfam" id="PF16457">
    <property type="entry name" value="PH_12"/>
    <property type="match status" value="1"/>
</dbReference>
<feature type="domain" description="ELMO" evidence="6">
    <location>
        <begin position="239"/>
        <end position="413"/>
    </location>
</feature>
<dbReference type="Pfam" id="PF04727">
    <property type="entry name" value="ELMO_CED12"/>
    <property type="match status" value="1"/>
</dbReference>
<accession>A0A9P4TVP7</accession>
<dbReference type="EMBL" id="MU007064">
    <property type="protein sequence ID" value="KAF2426518.1"/>
    <property type="molecule type" value="Genomic_DNA"/>
</dbReference>
<dbReference type="Proteomes" id="UP000800235">
    <property type="component" value="Unassembled WGS sequence"/>
</dbReference>
<keyword evidence="3" id="KW-0729">SH3-binding</keyword>
<dbReference type="InterPro" id="IPR011989">
    <property type="entry name" value="ARM-like"/>
</dbReference>
<organism evidence="7 8">
    <name type="scientific">Tothia fuscella</name>
    <dbReference type="NCBI Taxonomy" id="1048955"/>
    <lineage>
        <taxon>Eukaryota</taxon>
        <taxon>Fungi</taxon>
        <taxon>Dikarya</taxon>
        <taxon>Ascomycota</taxon>
        <taxon>Pezizomycotina</taxon>
        <taxon>Dothideomycetes</taxon>
        <taxon>Pleosporomycetidae</taxon>
        <taxon>Venturiales</taxon>
        <taxon>Cylindrosympodiaceae</taxon>
        <taxon>Tothia</taxon>
    </lineage>
</organism>
<evidence type="ECO:0000256" key="2">
    <source>
        <dbReference type="ARBA" id="ARBA00022907"/>
    </source>
</evidence>
<dbReference type="PANTHER" id="PTHR12771:SF56">
    <property type="entry name" value="CED-12"/>
    <property type="match status" value="1"/>
</dbReference>
<gene>
    <name evidence="7" type="ORF">EJ08DRAFT_736408</name>
</gene>
<evidence type="ECO:0000313" key="8">
    <source>
        <dbReference type="Proteomes" id="UP000800235"/>
    </source>
</evidence>
<reference evidence="7" key="1">
    <citation type="journal article" date="2020" name="Stud. Mycol.">
        <title>101 Dothideomycetes genomes: a test case for predicting lifestyles and emergence of pathogens.</title>
        <authorList>
            <person name="Haridas S."/>
            <person name="Albert R."/>
            <person name="Binder M."/>
            <person name="Bloem J."/>
            <person name="Labutti K."/>
            <person name="Salamov A."/>
            <person name="Andreopoulos B."/>
            <person name="Baker S."/>
            <person name="Barry K."/>
            <person name="Bills G."/>
            <person name="Bluhm B."/>
            <person name="Cannon C."/>
            <person name="Castanera R."/>
            <person name="Culley D."/>
            <person name="Daum C."/>
            <person name="Ezra D."/>
            <person name="Gonzalez J."/>
            <person name="Henrissat B."/>
            <person name="Kuo A."/>
            <person name="Liang C."/>
            <person name="Lipzen A."/>
            <person name="Lutzoni F."/>
            <person name="Magnuson J."/>
            <person name="Mondo S."/>
            <person name="Nolan M."/>
            <person name="Ohm R."/>
            <person name="Pangilinan J."/>
            <person name="Park H.-J."/>
            <person name="Ramirez L."/>
            <person name="Alfaro M."/>
            <person name="Sun H."/>
            <person name="Tritt A."/>
            <person name="Yoshinaga Y."/>
            <person name="Zwiers L.-H."/>
            <person name="Turgeon B."/>
            <person name="Goodwin S."/>
            <person name="Spatafora J."/>
            <person name="Crous P."/>
            <person name="Grigoriev I."/>
        </authorList>
    </citation>
    <scope>NUCLEOTIDE SEQUENCE</scope>
    <source>
        <strain evidence="7">CBS 130266</strain>
    </source>
</reference>
<dbReference type="InterPro" id="IPR050868">
    <property type="entry name" value="ELMO_domain-containing"/>
</dbReference>
<dbReference type="OrthoDB" id="28413at2759"/>
<keyword evidence="8" id="KW-1185">Reference proteome</keyword>
<dbReference type="Pfam" id="PF11841">
    <property type="entry name" value="ELMO_ARM"/>
    <property type="match status" value="1"/>
</dbReference>
<name>A0A9P4TVP7_9PEZI</name>
<feature type="region of interest" description="Disordered" evidence="5">
    <location>
        <begin position="555"/>
        <end position="590"/>
    </location>
</feature>
<dbReference type="GO" id="GO:0007015">
    <property type="term" value="P:actin filament organization"/>
    <property type="evidence" value="ECO:0007669"/>
    <property type="project" value="TreeGrafter"/>
</dbReference>
<dbReference type="Gene3D" id="2.30.29.30">
    <property type="entry name" value="Pleckstrin-homology domain (PH domain)/Phosphotyrosine-binding domain (PTB)"/>
    <property type="match status" value="1"/>
</dbReference>
<feature type="compositionally biased region" description="Low complexity" evidence="5">
    <location>
        <begin position="555"/>
        <end position="571"/>
    </location>
</feature>
<evidence type="ECO:0000256" key="5">
    <source>
        <dbReference type="SAM" id="MobiDB-lite"/>
    </source>
</evidence>
<evidence type="ECO:0000256" key="4">
    <source>
        <dbReference type="ARBA" id="ARBA00024863"/>
    </source>
</evidence>
<dbReference type="PROSITE" id="PS51335">
    <property type="entry name" value="ELMO"/>
    <property type="match status" value="1"/>
</dbReference>
<dbReference type="PANTHER" id="PTHR12771">
    <property type="entry name" value="ENGULFMENT AND CELL MOTILITY"/>
    <property type="match status" value="1"/>
</dbReference>
<keyword evidence="1" id="KW-0053">Apoptosis</keyword>
<dbReference type="GO" id="GO:0006915">
    <property type="term" value="P:apoptotic process"/>
    <property type="evidence" value="ECO:0007669"/>
    <property type="project" value="UniProtKB-KW"/>
</dbReference>
<dbReference type="InterPro" id="IPR024574">
    <property type="entry name" value="ELMO_ARM"/>
</dbReference>